<organism evidence="2 3">
    <name type="scientific">Thamnocephalis sphaerospora</name>
    <dbReference type="NCBI Taxonomy" id="78915"/>
    <lineage>
        <taxon>Eukaryota</taxon>
        <taxon>Fungi</taxon>
        <taxon>Fungi incertae sedis</taxon>
        <taxon>Zoopagomycota</taxon>
        <taxon>Zoopagomycotina</taxon>
        <taxon>Zoopagomycetes</taxon>
        <taxon>Zoopagales</taxon>
        <taxon>Sigmoideomycetaceae</taxon>
        <taxon>Thamnocephalis</taxon>
    </lineage>
</organism>
<dbReference type="PANTHER" id="PTHR21248:SF22">
    <property type="entry name" value="PHOSPHOLIPASE D"/>
    <property type="match status" value="1"/>
</dbReference>
<dbReference type="OrthoDB" id="9997422at2759"/>
<dbReference type="EMBL" id="KZ993763">
    <property type="protein sequence ID" value="RKP04403.1"/>
    <property type="molecule type" value="Genomic_DNA"/>
</dbReference>
<dbReference type="GO" id="GO:0032049">
    <property type="term" value="P:cardiolipin biosynthetic process"/>
    <property type="evidence" value="ECO:0007669"/>
    <property type="project" value="UniProtKB-ARBA"/>
</dbReference>
<dbReference type="Proteomes" id="UP000271241">
    <property type="component" value="Unassembled WGS sequence"/>
</dbReference>
<dbReference type="CDD" id="cd00138">
    <property type="entry name" value="PLDc_SF"/>
    <property type="match status" value="1"/>
</dbReference>
<gene>
    <name evidence="2" type="ORF">THASP1DRAFT_33835</name>
</gene>
<evidence type="ECO:0000313" key="3">
    <source>
        <dbReference type="Proteomes" id="UP000271241"/>
    </source>
</evidence>
<dbReference type="Gene3D" id="3.30.870.10">
    <property type="entry name" value="Endonuclease Chain A"/>
    <property type="match status" value="2"/>
</dbReference>
<proteinExistence type="predicted"/>
<dbReference type="PROSITE" id="PS50035">
    <property type="entry name" value="PLD"/>
    <property type="match status" value="2"/>
</dbReference>
<dbReference type="AlphaFoldDB" id="A0A4P9XFN0"/>
<dbReference type="SUPFAM" id="SSF56024">
    <property type="entry name" value="Phospholipase D/nuclease"/>
    <property type="match status" value="2"/>
</dbReference>
<reference evidence="3" key="1">
    <citation type="journal article" date="2018" name="Nat. Microbiol.">
        <title>Leveraging single-cell genomics to expand the fungal tree of life.</title>
        <authorList>
            <person name="Ahrendt S.R."/>
            <person name="Quandt C.A."/>
            <person name="Ciobanu D."/>
            <person name="Clum A."/>
            <person name="Salamov A."/>
            <person name="Andreopoulos B."/>
            <person name="Cheng J.F."/>
            <person name="Woyke T."/>
            <person name="Pelin A."/>
            <person name="Henrissat B."/>
            <person name="Reynolds N.K."/>
            <person name="Benny G.L."/>
            <person name="Smith M.E."/>
            <person name="James T.Y."/>
            <person name="Grigoriev I.V."/>
        </authorList>
    </citation>
    <scope>NUCLEOTIDE SEQUENCE [LARGE SCALE GENOMIC DNA]</scope>
    <source>
        <strain evidence="3">RSA 1356</strain>
    </source>
</reference>
<dbReference type="InterPro" id="IPR001736">
    <property type="entry name" value="PLipase_D/transphosphatidylase"/>
</dbReference>
<evidence type="ECO:0000313" key="2">
    <source>
        <dbReference type="EMBL" id="RKP04403.1"/>
    </source>
</evidence>
<dbReference type="InterPro" id="IPR025202">
    <property type="entry name" value="PLD-like_dom"/>
</dbReference>
<name>A0A4P9XFN0_9FUNG</name>
<dbReference type="Pfam" id="PF13091">
    <property type="entry name" value="PLDc_2"/>
    <property type="match status" value="1"/>
</dbReference>
<protein>
    <recommendedName>
        <fullName evidence="1">PLD phosphodiesterase domain-containing protein</fullName>
    </recommendedName>
</protein>
<feature type="domain" description="PLD phosphodiesterase" evidence="1">
    <location>
        <begin position="369"/>
        <end position="396"/>
    </location>
</feature>
<dbReference type="PANTHER" id="PTHR21248">
    <property type="entry name" value="CARDIOLIPIN SYNTHASE"/>
    <property type="match status" value="1"/>
</dbReference>
<evidence type="ECO:0000259" key="1">
    <source>
        <dbReference type="PROSITE" id="PS50035"/>
    </source>
</evidence>
<dbReference type="STRING" id="78915.A0A4P9XFN0"/>
<keyword evidence="3" id="KW-1185">Reference proteome</keyword>
<dbReference type="SMART" id="SM00155">
    <property type="entry name" value="PLDc"/>
    <property type="match status" value="2"/>
</dbReference>
<accession>A0A4P9XFN0</accession>
<feature type="domain" description="PLD phosphodiesterase" evidence="1">
    <location>
        <begin position="128"/>
        <end position="155"/>
    </location>
</feature>
<dbReference type="GO" id="GO:0030572">
    <property type="term" value="F:phosphatidyltransferase activity"/>
    <property type="evidence" value="ECO:0007669"/>
    <property type="project" value="UniProtKB-ARBA"/>
</dbReference>
<sequence length="433" mass="48293">MFSDLIRKADEEVVALTYLFDRLSSCTRDIAQAVRDLNGRAQKDGRRVRVFFMVDSAGLMLLESTQNMWRAEAYDSKVSAASVYPLGLLSSLSYGDGVHSISPEIIGLPAAHEVPALDLRVRTFHYWTVGTLHSKTLTVDGYRTVVGSKNMDAEIGSELLVELEGPVARSIRTEFYHIWRSGRFADDGDDEYGMAVLHTSPNGTTAANDTKLVPAMPDGMQVKMPPLQRHSNPRATADMVPILVLSRRWSPSMSTVDLDSAQNAAWLAAFQLAKQKIYIQTPNFNAVPAREALVESVKRGVRVDLVTSYRFEEIGETIYPSSQADGNNHEAYRRLYQEVGQDIKHPGNGTFRGCWYIGHRQPANAAPSKDEWTHIKLMNVDDELVIFGSGNMDAQSWFHSHETNLLVDDAAFAKEITKELIDQQRSFSPCHAV</sequence>